<dbReference type="EMBL" id="JAADJZ010000004">
    <property type="protein sequence ID" value="KAF2876033.1"/>
    <property type="molecule type" value="Genomic_DNA"/>
</dbReference>
<dbReference type="Proteomes" id="UP000481861">
    <property type="component" value="Unassembled WGS sequence"/>
</dbReference>
<feature type="compositionally biased region" description="Low complexity" evidence="1">
    <location>
        <begin position="150"/>
        <end position="168"/>
    </location>
</feature>
<organism evidence="2 3">
    <name type="scientific">Massariosphaeria phaeospora</name>
    <dbReference type="NCBI Taxonomy" id="100035"/>
    <lineage>
        <taxon>Eukaryota</taxon>
        <taxon>Fungi</taxon>
        <taxon>Dikarya</taxon>
        <taxon>Ascomycota</taxon>
        <taxon>Pezizomycotina</taxon>
        <taxon>Dothideomycetes</taxon>
        <taxon>Pleosporomycetidae</taxon>
        <taxon>Pleosporales</taxon>
        <taxon>Pleosporales incertae sedis</taxon>
        <taxon>Massariosphaeria</taxon>
    </lineage>
</organism>
<sequence>MADDPMDDVTMTDNSDDEGYDEGYAGDRDSPCAQTKARRLEKTSRARAMAPSPPAQSPIPMRGSRNPTESGEQRKSRCPICWRNNAVTDCVCVPGPSVQPPPRSQTPRHFQPFAAQGYVPAGFDGNRYNPGQPRGRGALAEPRARASTWAGQQGAQGRQLGSQQAPGAGNMGEDEEMGGVEVGNSAQVGTSSGRGTTGGVNVQGLGQDALDQLEDFCNSYAAMNVGRKSTRSTSENGASLCTPGPECRQRQNRPPSRRCTLHWPGAYPLSVAEDTEDEDDELQYTAEEGSELRLMVSKSVSHDRQQSDTLLRRLTRASARPALTAAFFVLALSADIVYFVGHTVHSDIAQARVSTPDASTSDEAPIIAWRNLEVGIEPPPHTSISLEQQLPLGTFKTSGTPKTSHRSTLWTRGLKRARTGCSGQ</sequence>
<feature type="region of interest" description="Disordered" evidence="1">
    <location>
        <begin position="130"/>
        <end position="173"/>
    </location>
</feature>
<proteinExistence type="predicted"/>
<comment type="caution">
    <text evidence="2">The sequence shown here is derived from an EMBL/GenBank/DDBJ whole genome shotgun (WGS) entry which is preliminary data.</text>
</comment>
<evidence type="ECO:0000313" key="2">
    <source>
        <dbReference type="EMBL" id="KAF2876033.1"/>
    </source>
</evidence>
<gene>
    <name evidence="2" type="ORF">BDV95DRAFT_655396</name>
</gene>
<keyword evidence="3" id="KW-1185">Reference proteome</keyword>
<feature type="region of interest" description="Disordered" evidence="1">
    <location>
        <begin position="1"/>
        <end position="76"/>
    </location>
</feature>
<accession>A0A7C8IGU1</accession>
<name>A0A7C8IGU1_9PLEO</name>
<evidence type="ECO:0000256" key="1">
    <source>
        <dbReference type="SAM" id="MobiDB-lite"/>
    </source>
</evidence>
<evidence type="ECO:0000313" key="3">
    <source>
        <dbReference type="Proteomes" id="UP000481861"/>
    </source>
</evidence>
<reference evidence="2 3" key="1">
    <citation type="submission" date="2020-01" db="EMBL/GenBank/DDBJ databases">
        <authorList>
            <consortium name="DOE Joint Genome Institute"/>
            <person name="Haridas S."/>
            <person name="Albert R."/>
            <person name="Binder M."/>
            <person name="Bloem J."/>
            <person name="Labutti K."/>
            <person name="Salamov A."/>
            <person name="Andreopoulos B."/>
            <person name="Baker S.E."/>
            <person name="Barry K."/>
            <person name="Bills G."/>
            <person name="Bluhm B.H."/>
            <person name="Cannon C."/>
            <person name="Castanera R."/>
            <person name="Culley D.E."/>
            <person name="Daum C."/>
            <person name="Ezra D."/>
            <person name="Gonzalez J.B."/>
            <person name="Henrissat B."/>
            <person name="Kuo A."/>
            <person name="Liang C."/>
            <person name="Lipzen A."/>
            <person name="Lutzoni F."/>
            <person name="Magnuson J."/>
            <person name="Mondo S."/>
            <person name="Nolan M."/>
            <person name="Ohm R."/>
            <person name="Pangilinan J."/>
            <person name="Park H.-J.H."/>
            <person name="Ramirez L."/>
            <person name="Alfaro M."/>
            <person name="Sun H."/>
            <person name="Tritt A."/>
            <person name="Yoshinaga Y."/>
            <person name="Zwiers L.-H.L."/>
            <person name="Turgeon B.G."/>
            <person name="Goodwin S.B."/>
            <person name="Spatafora J.W."/>
            <person name="Crous P.W."/>
            <person name="Grigoriev I.V."/>
        </authorList>
    </citation>
    <scope>NUCLEOTIDE SEQUENCE [LARGE SCALE GENOMIC DNA]</scope>
    <source>
        <strain evidence="2 3">CBS 611.86</strain>
    </source>
</reference>
<protein>
    <submittedName>
        <fullName evidence="2">Uncharacterized protein</fullName>
    </submittedName>
</protein>
<feature type="region of interest" description="Disordered" evidence="1">
    <location>
        <begin position="228"/>
        <end position="256"/>
    </location>
</feature>
<dbReference type="AlphaFoldDB" id="A0A7C8IGU1"/>